<dbReference type="Proteomes" id="UP000298663">
    <property type="component" value="Chromosome X"/>
</dbReference>
<accession>A0A4U8V343</accession>
<reference evidence="1 2" key="1">
    <citation type="journal article" date="2015" name="Genome Biol.">
        <title>Comparative genomics of Steinernema reveals deeply conserved gene regulatory networks.</title>
        <authorList>
            <person name="Dillman A.R."/>
            <person name="Macchietto M."/>
            <person name="Porter C.F."/>
            <person name="Rogers A."/>
            <person name="Williams B."/>
            <person name="Antoshechkin I."/>
            <person name="Lee M.M."/>
            <person name="Goodwin Z."/>
            <person name="Lu X."/>
            <person name="Lewis E.E."/>
            <person name="Goodrich-Blair H."/>
            <person name="Stock S.P."/>
            <person name="Adams B.J."/>
            <person name="Sternberg P.W."/>
            <person name="Mortazavi A."/>
        </authorList>
    </citation>
    <scope>NUCLEOTIDE SEQUENCE [LARGE SCALE GENOMIC DNA]</scope>
    <source>
        <strain evidence="1 2">ALL</strain>
    </source>
</reference>
<gene>
    <name evidence="1" type="ORF">L596_006220</name>
</gene>
<protein>
    <submittedName>
        <fullName evidence="1">Uncharacterized protein</fullName>
    </submittedName>
</protein>
<keyword evidence="2" id="KW-1185">Reference proteome</keyword>
<name>A0A4U8V343_STECR</name>
<evidence type="ECO:0000313" key="2">
    <source>
        <dbReference type="Proteomes" id="UP000298663"/>
    </source>
</evidence>
<dbReference type="AlphaFoldDB" id="A0A4U8V343"/>
<proteinExistence type="predicted"/>
<evidence type="ECO:0000313" key="1">
    <source>
        <dbReference type="EMBL" id="TMS39739.1"/>
    </source>
</evidence>
<dbReference type="EMBL" id="CM016762">
    <property type="protein sequence ID" value="TMS39739.1"/>
    <property type="molecule type" value="Genomic_DNA"/>
</dbReference>
<sequence length="97" mass="10548">MVAEGPGVLGTCVGVERTSSSWSSSPSSRSCRRLFLVSGMIEDYRSPILEPQGNKDGSKNFLSRSRCTRNVFSDAKSKRTALGRLSWITRAGGEYLG</sequence>
<organism evidence="1 2">
    <name type="scientific">Steinernema carpocapsae</name>
    <name type="common">Entomopathogenic nematode</name>
    <dbReference type="NCBI Taxonomy" id="34508"/>
    <lineage>
        <taxon>Eukaryota</taxon>
        <taxon>Metazoa</taxon>
        <taxon>Ecdysozoa</taxon>
        <taxon>Nematoda</taxon>
        <taxon>Chromadorea</taxon>
        <taxon>Rhabditida</taxon>
        <taxon>Tylenchina</taxon>
        <taxon>Panagrolaimomorpha</taxon>
        <taxon>Strongyloidoidea</taxon>
        <taxon>Steinernematidae</taxon>
        <taxon>Steinernema</taxon>
    </lineage>
</organism>
<reference evidence="1 2" key="2">
    <citation type="journal article" date="2019" name="G3 (Bethesda)">
        <title>Hybrid Assembly of the Genome of the Entomopathogenic Nematode Steinernema carpocapsae Identifies the X-Chromosome.</title>
        <authorList>
            <person name="Serra L."/>
            <person name="Macchietto M."/>
            <person name="Macias-Munoz A."/>
            <person name="McGill C.J."/>
            <person name="Rodriguez I.M."/>
            <person name="Rodriguez B."/>
            <person name="Murad R."/>
            <person name="Mortazavi A."/>
        </authorList>
    </citation>
    <scope>NUCLEOTIDE SEQUENCE [LARGE SCALE GENOMIC DNA]</scope>
    <source>
        <strain evidence="1 2">ALL</strain>
    </source>
</reference>